<accession>A0AAJ0GSC1</accession>
<dbReference type="GO" id="GO:0000981">
    <property type="term" value="F:DNA-binding transcription factor activity, RNA polymerase II-specific"/>
    <property type="evidence" value="ECO:0007669"/>
    <property type="project" value="TreeGrafter"/>
</dbReference>
<feature type="compositionally biased region" description="Polar residues" evidence="5">
    <location>
        <begin position="7"/>
        <end position="29"/>
    </location>
</feature>
<keyword evidence="8" id="KW-1185">Reference proteome</keyword>
<sequence length="264" mass="28945">MSGLPAPSSSYQNPVCPSLGAGSSQTSEPSLPWIGSPVFADSPMSHDGPNMPNEGLVNPFEGFDFKAMLDACSGDLDLSTVDLAPDHAMSMETFNNCLDTEMLASFDWGLGSDFLDPFGTPSLVGSESPVDSVLDFTSGTSSPLERFSPAPFPTAGTSPASRSPATSAPRQVHRCAETSCTKVFSRRSDLKKHERSTHRQPFRCHLQGCGKGHADQRALHRHFWTRHREYAELHNIPSERAKCPHCDYEGRGDNLKRHMKKHMR</sequence>
<keyword evidence="3" id="KW-0862">Zinc</keyword>
<dbReference type="EMBL" id="JAUDZG010000004">
    <property type="protein sequence ID" value="KAK3305258.1"/>
    <property type="molecule type" value="Genomic_DNA"/>
</dbReference>
<dbReference type="PANTHER" id="PTHR23235:SF120">
    <property type="entry name" value="KRUPPEL-LIKE FACTOR 15"/>
    <property type="match status" value="1"/>
</dbReference>
<comment type="caution">
    <text evidence="7">The sequence shown here is derived from an EMBL/GenBank/DDBJ whole genome shotgun (WGS) entry which is preliminary data.</text>
</comment>
<evidence type="ECO:0000313" key="7">
    <source>
        <dbReference type="EMBL" id="KAK3305258.1"/>
    </source>
</evidence>
<evidence type="ECO:0000256" key="3">
    <source>
        <dbReference type="ARBA" id="ARBA00022833"/>
    </source>
</evidence>
<feature type="region of interest" description="Disordered" evidence="5">
    <location>
        <begin position="1"/>
        <end position="48"/>
    </location>
</feature>
<dbReference type="PROSITE" id="PS00028">
    <property type="entry name" value="ZINC_FINGER_C2H2_1"/>
    <property type="match status" value="1"/>
</dbReference>
<dbReference type="RefSeq" id="XP_062721038.1">
    <property type="nucleotide sequence ID" value="XM_062864933.1"/>
</dbReference>
<dbReference type="PROSITE" id="PS50157">
    <property type="entry name" value="ZINC_FINGER_C2H2_2"/>
    <property type="match status" value="1"/>
</dbReference>
<evidence type="ECO:0000256" key="4">
    <source>
        <dbReference type="PROSITE-ProRule" id="PRU00042"/>
    </source>
</evidence>
<evidence type="ECO:0000256" key="2">
    <source>
        <dbReference type="ARBA" id="ARBA00022771"/>
    </source>
</evidence>
<dbReference type="SMART" id="SM00355">
    <property type="entry name" value="ZnF_C2H2"/>
    <property type="match status" value="3"/>
</dbReference>
<dbReference type="GO" id="GO:0008270">
    <property type="term" value="F:zinc ion binding"/>
    <property type="evidence" value="ECO:0007669"/>
    <property type="project" value="UniProtKB-KW"/>
</dbReference>
<reference evidence="7" key="2">
    <citation type="submission" date="2023-06" db="EMBL/GenBank/DDBJ databases">
        <authorList>
            <consortium name="Lawrence Berkeley National Laboratory"/>
            <person name="Mondo S.J."/>
            <person name="Hensen N."/>
            <person name="Bonometti L."/>
            <person name="Westerberg I."/>
            <person name="Brannstrom I.O."/>
            <person name="Guillou S."/>
            <person name="Cros-Aarteil S."/>
            <person name="Calhoun S."/>
            <person name="Haridas S."/>
            <person name="Kuo A."/>
            <person name="Pangilinan J."/>
            <person name="Riley R."/>
            <person name="Labutti K."/>
            <person name="Andreopoulos B."/>
            <person name="Lipzen A."/>
            <person name="Chen C."/>
            <person name="Yanf M."/>
            <person name="Daum C."/>
            <person name="Ng V."/>
            <person name="Clum A."/>
            <person name="Steindorff A."/>
            <person name="Ohm R."/>
            <person name="Martin F."/>
            <person name="Silar P."/>
            <person name="Natvig D."/>
            <person name="Lalanne C."/>
            <person name="Gautier V."/>
            <person name="Ament-Velasquez S.L."/>
            <person name="Kruys A."/>
            <person name="Hutchinson M.I."/>
            <person name="Powell A.J."/>
            <person name="Barry K."/>
            <person name="Miller A.N."/>
            <person name="Grigoriev I.V."/>
            <person name="Debuchy R."/>
            <person name="Gladieux P."/>
            <person name="Thoren M.H."/>
            <person name="Johannesson H."/>
        </authorList>
    </citation>
    <scope>NUCLEOTIDE SEQUENCE</scope>
    <source>
        <strain evidence="7">CBS 333.67</strain>
    </source>
</reference>
<gene>
    <name evidence="7" type="ORF">B0T15DRAFT_397993</name>
</gene>
<keyword evidence="2 4" id="KW-0863">Zinc-finger</keyword>
<feature type="domain" description="C2H2-type" evidence="6">
    <location>
        <begin position="173"/>
        <end position="198"/>
    </location>
</feature>
<name>A0AAJ0GSC1_9PEZI</name>
<dbReference type="InterPro" id="IPR013087">
    <property type="entry name" value="Znf_C2H2_type"/>
</dbReference>
<organism evidence="7 8">
    <name type="scientific">Chaetomium strumarium</name>
    <dbReference type="NCBI Taxonomy" id="1170767"/>
    <lineage>
        <taxon>Eukaryota</taxon>
        <taxon>Fungi</taxon>
        <taxon>Dikarya</taxon>
        <taxon>Ascomycota</taxon>
        <taxon>Pezizomycotina</taxon>
        <taxon>Sordariomycetes</taxon>
        <taxon>Sordariomycetidae</taxon>
        <taxon>Sordariales</taxon>
        <taxon>Chaetomiaceae</taxon>
        <taxon>Chaetomium</taxon>
    </lineage>
</organism>
<dbReference type="Proteomes" id="UP001273166">
    <property type="component" value="Unassembled WGS sequence"/>
</dbReference>
<dbReference type="GO" id="GO:0000978">
    <property type="term" value="F:RNA polymerase II cis-regulatory region sequence-specific DNA binding"/>
    <property type="evidence" value="ECO:0007669"/>
    <property type="project" value="TreeGrafter"/>
</dbReference>
<keyword evidence="1" id="KW-0479">Metal-binding</keyword>
<dbReference type="AlphaFoldDB" id="A0AAJ0GSC1"/>
<feature type="compositionally biased region" description="Low complexity" evidence="5">
    <location>
        <begin position="153"/>
        <end position="170"/>
    </location>
</feature>
<evidence type="ECO:0000259" key="6">
    <source>
        <dbReference type="PROSITE" id="PS50157"/>
    </source>
</evidence>
<protein>
    <recommendedName>
        <fullName evidence="6">C2H2-type domain-containing protein</fullName>
    </recommendedName>
</protein>
<feature type="region of interest" description="Disordered" evidence="5">
    <location>
        <begin position="141"/>
        <end position="173"/>
    </location>
</feature>
<dbReference type="PANTHER" id="PTHR23235">
    <property type="entry name" value="KRUEPPEL-LIKE TRANSCRIPTION FACTOR"/>
    <property type="match status" value="1"/>
</dbReference>
<evidence type="ECO:0000313" key="8">
    <source>
        <dbReference type="Proteomes" id="UP001273166"/>
    </source>
</evidence>
<dbReference type="Gene3D" id="3.30.160.60">
    <property type="entry name" value="Classic Zinc Finger"/>
    <property type="match status" value="1"/>
</dbReference>
<proteinExistence type="predicted"/>
<reference evidence="7" key="1">
    <citation type="journal article" date="2023" name="Mol. Phylogenet. Evol.">
        <title>Genome-scale phylogeny and comparative genomics of the fungal order Sordariales.</title>
        <authorList>
            <person name="Hensen N."/>
            <person name="Bonometti L."/>
            <person name="Westerberg I."/>
            <person name="Brannstrom I.O."/>
            <person name="Guillou S."/>
            <person name="Cros-Aarteil S."/>
            <person name="Calhoun S."/>
            <person name="Haridas S."/>
            <person name="Kuo A."/>
            <person name="Mondo S."/>
            <person name="Pangilinan J."/>
            <person name="Riley R."/>
            <person name="LaButti K."/>
            <person name="Andreopoulos B."/>
            <person name="Lipzen A."/>
            <person name="Chen C."/>
            <person name="Yan M."/>
            <person name="Daum C."/>
            <person name="Ng V."/>
            <person name="Clum A."/>
            <person name="Steindorff A."/>
            <person name="Ohm R.A."/>
            <person name="Martin F."/>
            <person name="Silar P."/>
            <person name="Natvig D.O."/>
            <person name="Lalanne C."/>
            <person name="Gautier V."/>
            <person name="Ament-Velasquez S.L."/>
            <person name="Kruys A."/>
            <person name="Hutchinson M.I."/>
            <person name="Powell A.J."/>
            <person name="Barry K."/>
            <person name="Miller A.N."/>
            <person name="Grigoriev I.V."/>
            <person name="Debuchy R."/>
            <person name="Gladieux P."/>
            <person name="Hiltunen Thoren M."/>
            <person name="Johannesson H."/>
        </authorList>
    </citation>
    <scope>NUCLEOTIDE SEQUENCE</scope>
    <source>
        <strain evidence="7">CBS 333.67</strain>
    </source>
</reference>
<evidence type="ECO:0000256" key="5">
    <source>
        <dbReference type="SAM" id="MobiDB-lite"/>
    </source>
</evidence>
<dbReference type="GeneID" id="87883762"/>
<evidence type="ECO:0000256" key="1">
    <source>
        <dbReference type="ARBA" id="ARBA00022723"/>
    </source>
</evidence>